<dbReference type="EMBL" id="JBHULL010000011">
    <property type="protein sequence ID" value="MFD2583737.1"/>
    <property type="molecule type" value="Genomic_DNA"/>
</dbReference>
<name>A0ABW5MKE3_9SPHI</name>
<evidence type="ECO:0000313" key="1">
    <source>
        <dbReference type="EMBL" id="MFD2583737.1"/>
    </source>
</evidence>
<reference evidence="2" key="1">
    <citation type="journal article" date="2019" name="Int. J. Syst. Evol. Microbiol.">
        <title>The Global Catalogue of Microorganisms (GCM) 10K type strain sequencing project: providing services to taxonomists for standard genome sequencing and annotation.</title>
        <authorList>
            <consortium name="The Broad Institute Genomics Platform"/>
            <consortium name="The Broad Institute Genome Sequencing Center for Infectious Disease"/>
            <person name="Wu L."/>
            <person name="Ma J."/>
        </authorList>
    </citation>
    <scope>NUCLEOTIDE SEQUENCE [LARGE SCALE GENOMIC DNA]</scope>
    <source>
        <strain evidence="2">KCTC 42866</strain>
    </source>
</reference>
<organism evidence="1 2">
    <name type="scientific">Pedobacter vanadiisoli</name>
    <dbReference type="NCBI Taxonomy" id="1761975"/>
    <lineage>
        <taxon>Bacteria</taxon>
        <taxon>Pseudomonadati</taxon>
        <taxon>Bacteroidota</taxon>
        <taxon>Sphingobacteriia</taxon>
        <taxon>Sphingobacteriales</taxon>
        <taxon>Sphingobacteriaceae</taxon>
        <taxon>Pedobacter</taxon>
    </lineage>
</organism>
<evidence type="ECO:0000313" key="2">
    <source>
        <dbReference type="Proteomes" id="UP001597461"/>
    </source>
</evidence>
<dbReference type="Proteomes" id="UP001597461">
    <property type="component" value="Unassembled WGS sequence"/>
</dbReference>
<dbReference type="RefSeq" id="WP_379080118.1">
    <property type="nucleotide sequence ID" value="NZ_JBHULL010000011.1"/>
</dbReference>
<keyword evidence="2" id="KW-1185">Reference proteome</keyword>
<comment type="caution">
    <text evidence="1">The sequence shown here is derived from an EMBL/GenBank/DDBJ whole genome shotgun (WGS) entry which is preliminary data.</text>
</comment>
<accession>A0ABW5MKE3</accession>
<sequence>MKIQTIIILLFISISSFGQSNLNELIRQRLITKTPYSTVQASNRNYILKSKLLSFTDVKLVLSGLRKAKHILVNPKGGTAFGDLDNSEIDSSDFEVESLRLIGAFNATNSTLVHLQITLKDDQTPKGILLVLDKNGKIIEWLFSDGSLNSGNPNGNISRELTITKENQIELEETSWGRNTESYKLKAIYKLIHTPTSRLKLIHRKLK</sequence>
<protein>
    <submittedName>
        <fullName evidence="1">Uncharacterized protein</fullName>
    </submittedName>
</protein>
<proteinExistence type="predicted"/>
<gene>
    <name evidence="1" type="ORF">ACFSR6_14655</name>
</gene>